<feature type="signal peptide" evidence="1">
    <location>
        <begin position="1"/>
        <end position="25"/>
    </location>
</feature>
<reference evidence="2 3" key="1">
    <citation type="journal article" date="2018" name="MBio">
        <title>Comparative Genomics Reveals the Core Gene Toolbox for the Fungus-Insect Symbiosis.</title>
        <authorList>
            <person name="Wang Y."/>
            <person name="Stata M."/>
            <person name="Wang W."/>
            <person name="Stajich J.E."/>
            <person name="White M.M."/>
            <person name="Moncalvo J.M."/>
        </authorList>
    </citation>
    <scope>NUCLEOTIDE SEQUENCE [LARGE SCALE GENOMIC DNA]</scope>
    <source>
        <strain evidence="2 3">SC-DP-2</strain>
    </source>
</reference>
<dbReference type="EMBL" id="MBFS01000318">
    <property type="protein sequence ID" value="PVV02842.1"/>
    <property type="molecule type" value="Genomic_DNA"/>
</dbReference>
<dbReference type="AlphaFoldDB" id="A0A2T9ZE67"/>
<protein>
    <submittedName>
        <fullName evidence="2">Uncharacterized protein</fullName>
    </submittedName>
</protein>
<organism evidence="2 3">
    <name type="scientific">Smittium megazygosporum</name>
    <dbReference type="NCBI Taxonomy" id="133381"/>
    <lineage>
        <taxon>Eukaryota</taxon>
        <taxon>Fungi</taxon>
        <taxon>Fungi incertae sedis</taxon>
        <taxon>Zoopagomycota</taxon>
        <taxon>Kickxellomycotina</taxon>
        <taxon>Harpellomycetes</taxon>
        <taxon>Harpellales</taxon>
        <taxon>Legeriomycetaceae</taxon>
        <taxon>Smittium</taxon>
    </lineage>
</organism>
<gene>
    <name evidence="2" type="ORF">BB560_002700</name>
</gene>
<keyword evidence="1" id="KW-0732">Signal</keyword>
<accession>A0A2T9ZE67</accession>
<name>A0A2T9ZE67_9FUNG</name>
<proteinExistence type="predicted"/>
<evidence type="ECO:0000313" key="2">
    <source>
        <dbReference type="EMBL" id="PVV02842.1"/>
    </source>
</evidence>
<dbReference type="Proteomes" id="UP000245609">
    <property type="component" value="Unassembled WGS sequence"/>
</dbReference>
<sequence>MGIPSCVNCAFILLVIGLKGISSDAVNLRTEGSTTNRPSDIKSAYPFSEEPDRQGIAEDFSEFAFEYKKASESSQVNEVYDKINLIGKDVAETSISTLDPISNVYFEPSNTSFDIQRDSYNSLEVSENNLAFKYGDTFMDDLQKNEDQFSKQITTDDNQGNDSITINQVFTKTNNGHTHEDDKLILKLNEYKYKNQRKSLEMHVDNTSNNSVWQSEENPTRTGANSDSLNLSKTAQTYAPLYNSYDVQQVGTINAPTSVNVGSENIHKDSLLVQAREITDNIIENHHEHHQKGAIYFGNQENIGDNHEHRIDESYDDEYYDDNQKYDYEYYGDSENYDDEYYDDNAYYLHHHDHSHEDEQIYANRQNYNLNPSKVDGSIQMDEYVVYCEPNNEDGHVDGHNYDQYHNHAHAH</sequence>
<evidence type="ECO:0000313" key="3">
    <source>
        <dbReference type="Proteomes" id="UP000245609"/>
    </source>
</evidence>
<keyword evidence="3" id="KW-1185">Reference proteome</keyword>
<comment type="caution">
    <text evidence="2">The sequence shown here is derived from an EMBL/GenBank/DDBJ whole genome shotgun (WGS) entry which is preliminary data.</text>
</comment>
<evidence type="ECO:0000256" key="1">
    <source>
        <dbReference type="SAM" id="SignalP"/>
    </source>
</evidence>
<feature type="chain" id="PRO_5015563507" evidence="1">
    <location>
        <begin position="26"/>
        <end position="412"/>
    </location>
</feature>
<feature type="non-terminal residue" evidence="2">
    <location>
        <position position="412"/>
    </location>
</feature>